<evidence type="ECO:0000259" key="3">
    <source>
        <dbReference type="Pfam" id="PF12047"/>
    </source>
</evidence>
<dbReference type="AlphaFoldDB" id="A0A444YMX0"/>
<evidence type="ECO:0000256" key="1">
    <source>
        <dbReference type="ARBA" id="ARBA00004123"/>
    </source>
</evidence>
<comment type="caution">
    <text evidence="4">The sequence shown here is derived from an EMBL/GenBank/DDBJ whole genome shotgun (WGS) entry which is preliminary data.</text>
</comment>
<dbReference type="Proteomes" id="UP000289738">
    <property type="component" value="Chromosome B06"/>
</dbReference>
<dbReference type="PANTHER" id="PTHR45023">
    <property type="match status" value="1"/>
</dbReference>
<proteinExistence type="predicted"/>
<dbReference type="InterPro" id="IPR022702">
    <property type="entry name" value="Cytosine_MeTrfase1_RFD"/>
</dbReference>
<evidence type="ECO:0000313" key="4">
    <source>
        <dbReference type="EMBL" id="RYR03306.1"/>
    </source>
</evidence>
<organism evidence="4 5">
    <name type="scientific">Arachis hypogaea</name>
    <name type="common">Peanut</name>
    <dbReference type="NCBI Taxonomy" id="3818"/>
    <lineage>
        <taxon>Eukaryota</taxon>
        <taxon>Viridiplantae</taxon>
        <taxon>Streptophyta</taxon>
        <taxon>Embryophyta</taxon>
        <taxon>Tracheophyta</taxon>
        <taxon>Spermatophyta</taxon>
        <taxon>Magnoliopsida</taxon>
        <taxon>eudicotyledons</taxon>
        <taxon>Gunneridae</taxon>
        <taxon>Pentapetalae</taxon>
        <taxon>rosids</taxon>
        <taxon>fabids</taxon>
        <taxon>Fabales</taxon>
        <taxon>Fabaceae</taxon>
        <taxon>Papilionoideae</taxon>
        <taxon>50 kb inversion clade</taxon>
        <taxon>dalbergioids sensu lato</taxon>
        <taxon>Dalbergieae</taxon>
        <taxon>Pterocarpus clade</taxon>
        <taxon>Arachis</taxon>
    </lineage>
</organism>
<evidence type="ECO:0000313" key="5">
    <source>
        <dbReference type="Proteomes" id="UP000289738"/>
    </source>
</evidence>
<accession>A0A444YMX0</accession>
<keyword evidence="2" id="KW-0539">Nucleus</keyword>
<gene>
    <name evidence="4" type="ORF">Ahy_B06g082180</name>
</gene>
<dbReference type="EMBL" id="SDMP01000016">
    <property type="protein sequence ID" value="RYR03306.1"/>
    <property type="molecule type" value="Genomic_DNA"/>
</dbReference>
<comment type="subcellular location">
    <subcellularLocation>
        <location evidence="1">Nucleus</location>
    </subcellularLocation>
</comment>
<dbReference type="GO" id="GO:0005634">
    <property type="term" value="C:nucleus"/>
    <property type="evidence" value="ECO:0007669"/>
    <property type="project" value="UniProtKB-SubCell"/>
</dbReference>
<keyword evidence="5" id="KW-1185">Reference proteome</keyword>
<sequence>MLISVWLNVSIDPIVGTDQKDKIFWSRIHSYCIQFNANMKKGAVACKKRWYKINKPVAQFASCYDQTSRNIRSGSNVDDIRSWPINFIRQIMIKNSLLRGIEICFIWSKNGEANYLHRVEAQREPRLMQLEHTHHHQIQKHRWLTKPVWTLPFAHKDQRRAREKVRKKHKCLKILGKEIIDF</sequence>
<feature type="domain" description="RFTS" evidence="3">
    <location>
        <begin position="19"/>
        <end position="72"/>
    </location>
</feature>
<reference evidence="4 5" key="1">
    <citation type="submission" date="2019-01" db="EMBL/GenBank/DDBJ databases">
        <title>Sequencing of cultivated peanut Arachis hypogaea provides insights into genome evolution and oil improvement.</title>
        <authorList>
            <person name="Chen X."/>
        </authorList>
    </citation>
    <scope>NUCLEOTIDE SEQUENCE [LARGE SCALE GENOMIC DNA]</scope>
    <source>
        <strain evidence="5">cv. Fuhuasheng</strain>
        <tissue evidence="4">Leaves</tissue>
    </source>
</reference>
<protein>
    <recommendedName>
        <fullName evidence="3">RFTS domain-containing protein</fullName>
    </recommendedName>
</protein>
<evidence type="ECO:0000256" key="2">
    <source>
        <dbReference type="ARBA" id="ARBA00023242"/>
    </source>
</evidence>
<dbReference type="PANTHER" id="PTHR45023:SF4">
    <property type="entry name" value="GLYCINE-RICH PROTEIN-RELATED"/>
    <property type="match status" value="1"/>
</dbReference>
<dbReference type="Pfam" id="PF12047">
    <property type="entry name" value="DNMT1-RFD"/>
    <property type="match status" value="1"/>
</dbReference>
<name>A0A444YMX0_ARAHY</name>